<comment type="caution">
    <text evidence="2">The sequence shown here is derived from an EMBL/GenBank/DDBJ whole genome shotgun (WGS) entry which is preliminary data.</text>
</comment>
<keyword evidence="3" id="KW-1185">Reference proteome</keyword>
<name>A0A8H5CCJ9_9AGAR</name>
<feature type="region of interest" description="Disordered" evidence="1">
    <location>
        <begin position="75"/>
        <end position="103"/>
    </location>
</feature>
<evidence type="ECO:0000313" key="2">
    <source>
        <dbReference type="EMBL" id="KAF5339330.1"/>
    </source>
</evidence>
<organism evidence="2 3">
    <name type="scientific">Ephemerocybe angulata</name>
    <dbReference type="NCBI Taxonomy" id="980116"/>
    <lineage>
        <taxon>Eukaryota</taxon>
        <taxon>Fungi</taxon>
        <taxon>Dikarya</taxon>
        <taxon>Basidiomycota</taxon>
        <taxon>Agaricomycotina</taxon>
        <taxon>Agaricomycetes</taxon>
        <taxon>Agaricomycetidae</taxon>
        <taxon>Agaricales</taxon>
        <taxon>Agaricineae</taxon>
        <taxon>Psathyrellaceae</taxon>
        <taxon>Ephemerocybe</taxon>
    </lineage>
</organism>
<dbReference type="EMBL" id="JAACJK010000008">
    <property type="protein sequence ID" value="KAF5339330.1"/>
    <property type="molecule type" value="Genomic_DNA"/>
</dbReference>
<proteinExistence type="predicted"/>
<evidence type="ECO:0000313" key="3">
    <source>
        <dbReference type="Proteomes" id="UP000541558"/>
    </source>
</evidence>
<reference evidence="2 3" key="1">
    <citation type="journal article" date="2020" name="ISME J.">
        <title>Uncovering the hidden diversity of litter-decomposition mechanisms in mushroom-forming fungi.</title>
        <authorList>
            <person name="Floudas D."/>
            <person name="Bentzer J."/>
            <person name="Ahren D."/>
            <person name="Johansson T."/>
            <person name="Persson P."/>
            <person name="Tunlid A."/>
        </authorList>
    </citation>
    <scope>NUCLEOTIDE SEQUENCE [LARGE SCALE GENOMIC DNA]</scope>
    <source>
        <strain evidence="2 3">CBS 175.51</strain>
    </source>
</reference>
<sequence>MVRSLRDQRVSLQRGSSFSLAGSRYIASQRHNEGCTRTSSLRLEAFNDTLCSGCKESATGPRLPDRRATRLAHKLPRPHPRSNLDRRTPKNGFSQPTRMDMQRSRVRAHRLVIAINRPLNPFFRTPKNQEIRPFQTALSLSLPPCHQRALDKPLLHGVIPQKSKPCQTTSPVGRHVAAAQNREGNLTRFPELQKSKNPSRRLLQPAGNRNPGPTELREGDRKRCG</sequence>
<feature type="compositionally biased region" description="Basic and acidic residues" evidence="1">
    <location>
        <begin position="215"/>
        <end position="225"/>
    </location>
</feature>
<evidence type="ECO:0000256" key="1">
    <source>
        <dbReference type="SAM" id="MobiDB-lite"/>
    </source>
</evidence>
<gene>
    <name evidence="2" type="ORF">D9611_009825</name>
</gene>
<dbReference type="OrthoDB" id="3126541at2759"/>
<accession>A0A8H5CCJ9</accession>
<dbReference type="Proteomes" id="UP000541558">
    <property type="component" value="Unassembled WGS sequence"/>
</dbReference>
<dbReference type="AlphaFoldDB" id="A0A8H5CCJ9"/>
<feature type="region of interest" description="Disordered" evidence="1">
    <location>
        <begin position="181"/>
        <end position="225"/>
    </location>
</feature>
<protein>
    <submittedName>
        <fullName evidence="2">Uncharacterized protein</fullName>
    </submittedName>
</protein>